<keyword evidence="3" id="KW-0677">Repeat</keyword>
<evidence type="ECO:0000256" key="2">
    <source>
        <dbReference type="ARBA" id="ARBA00022574"/>
    </source>
</evidence>
<dbReference type="OrthoDB" id="1720565at2759"/>
<dbReference type="Proteomes" id="UP000325081">
    <property type="component" value="Unassembled WGS sequence"/>
</dbReference>
<dbReference type="GO" id="GO:0036265">
    <property type="term" value="P:RNA (guanine-N7)-methylation"/>
    <property type="evidence" value="ECO:0007669"/>
    <property type="project" value="InterPro"/>
</dbReference>
<evidence type="ECO:0000256" key="1">
    <source>
        <dbReference type="ARBA" id="ARBA00004123"/>
    </source>
</evidence>
<evidence type="ECO:0000256" key="3">
    <source>
        <dbReference type="ARBA" id="ARBA00022737"/>
    </source>
</evidence>
<comment type="caution">
    <text evidence="5">The sequence shown here is derived from an EMBL/GenBank/DDBJ whole genome shotgun (WGS) entry which is preliminary data.</text>
</comment>
<dbReference type="InterPro" id="IPR028884">
    <property type="entry name" value="Trm82"/>
</dbReference>
<keyword evidence="2" id="KW-0853">WD repeat</keyword>
<evidence type="ECO:0000313" key="5">
    <source>
        <dbReference type="EMBL" id="GER24847.1"/>
    </source>
</evidence>
<dbReference type="GO" id="GO:0005829">
    <property type="term" value="C:cytosol"/>
    <property type="evidence" value="ECO:0007669"/>
    <property type="project" value="TreeGrafter"/>
</dbReference>
<evidence type="ECO:0000256" key="4">
    <source>
        <dbReference type="ARBA" id="ARBA00023242"/>
    </source>
</evidence>
<sequence>MFPTNLPQVIDVKDEAFIPTCIEAPSSNPILWMVMGASTSQSKDSMPVARVRAISEFSTKNGPLIVLDNHEIPGSEPLLEELQGKISIGEEAFSTAAEAVKTALRNLLIKKQYSTERRELRKKGRNDKKNQMIDDDIMINALLRLTFTRSFKTSSRQFNHKIKT</sequence>
<reference evidence="6" key="1">
    <citation type="journal article" date="2019" name="Curr. Biol.">
        <title>Genome Sequence of Striga asiatica Provides Insight into the Evolution of Plant Parasitism.</title>
        <authorList>
            <person name="Yoshida S."/>
            <person name="Kim S."/>
            <person name="Wafula E.K."/>
            <person name="Tanskanen J."/>
            <person name="Kim Y.M."/>
            <person name="Honaas L."/>
            <person name="Yang Z."/>
            <person name="Spallek T."/>
            <person name="Conn C.E."/>
            <person name="Ichihashi Y."/>
            <person name="Cheong K."/>
            <person name="Cui S."/>
            <person name="Der J.P."/>
            <person name="Gundlach H."/>
            <person name="Jiao Y."/>
            <person name="Hori C."/>
            <person name="Ishida J.K."/>
            <person name="Kasahara H."/>
            <person name="Kiba T."/>
            <person name="Kim M.S."/>
            <person name="Koo N."/>
            <person name="Laohavisit A."/>
            <person name="Lee Y.H."/>
            <person name="Lumba S."/>
            <person name="McCourt P."/>
            <person name="Mortimer J.C."/>
            <person name="Mutuku J.M."/>
            <person name="Nomura T."/>
            <person name="Sasaki-Sekimoto Y."/>
            <person name="Seto Y."/>
            <person name="Wang Y."/>
            <person name="Wakatake T."/>
            <person name="Sakakibara H."/>
            <person name="Demura T."/>
            <person name="Yamaguchi S."/>
            <person name="Yoneyama K."/>
            <person name="Manabe R.I."/>
            <person name="Nelson D.C."/>
            <person name="Schulman A.H."/>
            <person name="Timko M.P."/>
            <person name="dePamphilis C.W."/>
            <person name="Choi D."/>
            <person name="Shirasu K."/>
        </authorList>
    </citation>
    <scope>NUCLEOTIDE SEQUENCE [LARGE SCALE GENOMIC DNA]</scope>
    <source>
        <strain evidence="6">cv. UVA1</strain>
    </source>
</reference>
<protein>
    <submittedName>
        <fullName evidence="5">Transducin family protein</fullName>
    </submittedName>
</protein>
<evidence type="ECO:0000313" key="6">
    <source>
        <dbReference type="Proteomes" id="UP000325081"/>
    </source>
</evidence>
<gene>
    <name evidence="5" type="ORF">STAS_00395</name>
</gene>
<comment type="subcellular location">
    <subcellularLocation>
        <location evidence="1">Nucleus</location>
    </subcellularLocation>
</comment>
<dbReference type="GO" id="GO:0043527">
    <property type="term" value="C:tRNA methyltransferase complex"/>
    <property type="evidence" value="ECO:0007669"/>
    <property type="project" value="TreeGrafter"/>
</dbReference>
<dbReference type="GO" id="GO:0005634">
    <property type="term" value="C:nucleus"/>
    <property type="evidence" value="ECO:0007669"/>
    <property type="project" value="UniProtKB-SubCell"/>
</dbReference>
<proteinExistence type="predicted"/>
<dbReference type="AlphaFoldDB" id="A0A5A7NX52"/>
<dbReference type="PANTHER" id="PTHR16288">
    <property type="entry name" value="WD40 REPEAT PROTEIN 4"/>
    <property type="match status" value="1"/>
</dbReference>
<dbReference type="GO" id="GO:0006400">
    <property type="term" value="P:tRNA modification"/>
    <property type="evidence" value="ECO:0007669"/>
    <property type="project" value="TreeGrafter"/>
</dbReference>
<accession>A0A5A7NX52</accession>
<dbReference type="EMBL" id="BKCP01000001">
    <property type="protein sequence ID" value="GER24847.1"/>
    <property type="molecule type" value="Genomic_DNA"/>
</dbReference>
<keyword evidence="4" id="KW-0539">Nucleus</keyword>
<dbReference type="PANTHER" id="PTHR16288:SF0">
    <property type="entry name" value="TRNA (GUANINE-N(7)-)-METHYLTRANSFERASE NON-CATALYTIC SUBUNIT WDR4"/>
    <property type="match status" value="1"/>
</dbReference>
<keyword evidence="6" id="KW-1185">Reference proteome</keyword>
<organism evidence="5 6">
    <name type="scientific">Striga asiatica</name>
    <name type="common">Asiatic witchweed</name>
    <name type="synonym">Buchnera asiatica</name>
    <dbReference type="NCBI Taxonomy" id="4170"/>
    <lineage>
        <taxon>Eukaryota</taxon>
        <taxon>Viridiplantae</taxon>
        <taxon>Streptophyta</taxon>
        <taxon>Embryophyta</taxon>
        <taxon>Tracheophyta</taxon>
        <taxon>Spermatophyta</taxon>
        <taxon>Magnoliopsida</taxon>
        <taxon>eudicotyledons</taxon>
        <taxon>Gunneridae</taxon>
        <taxon>Pentapetalae</taxon>
        <taxon>asterids</taxon>
        <taxon>lamiids</taxon>
        <taxon>Lamiales</taxon>
        <taxon>Orobanchaceae</taxon>
        <taxon>Buchnereae</taxon>
        <taxon>Striga</taxon>
    </lineage>
</organism>
<name>A0A5A7NX52_STRAF</name>